<keyword evidence="3" id="KW-0670">Pyruvate</keyword>
<dbReference type="EMBL" id="PPEK01000017">
    <property type="protein sequence ID" value="PNV66901.1"/>
    <property type="molecule type" value="Genomic_DNA"/>
</dbReference>
<dbReference type="InterPro" id="IPR011898">
    <property type="entry name" value="PorD_KorD"/>
</dbReference>
<keyword evidence="4" id="KW-1185">Reference proteome</keyword>
<dbReference type="Proteomes" id="UP000236197">
    <property type="component" value="Unassembled WGS sequence"/>
</dbReference>
<dbReference type="InterPro" id="IPR017896">
    <property type="entry name" value="4Fe4S_Fe-S-bd"/>
</dbReference>
<dbReference type="Pfam" id="PF01558">
    <property type="entry name" value="POR"/>
    <property type="match status" value="1"/>
</dbReference>
<dbReference type="NCBIfam" id="TIGR02179">
    <property type="entry name" value="PorD_KorD"/>
    <property type="match status" value="1"/>
</dbReference>
<comment type="caution">
    <text evidence="3">The sequence shown here is derived from an EMBL/GenBank/DDBJ whole genome shotgun (WGS) entry which is preliminary data.</text>
</comment>
<dbReference type="AlphaFoldDB" id="A0A2K2U992"/>
<organism evidence="3 4">
    <name type="scientific">Enteroscipio rubneri</name>
    <dbReference type="NCBI Taxonomy" id="2070686"/>
    <lineage>
        <taxon>Bacteria</taxon>
        <taxon>Bacillati</taxon>
        <taxon>Actinomycetota</taxon>
        <taxon>Coriobacteriia</taxon>
        <taxon>Eggerthellales</taxon>
        <taxon>Eggerthellaceae</taxon>
        <taxon>Enteroscipio</taxon>
    </lineage>
</organism>
<dbReference type="SUPFAM" id="SSF53323">
    <property type="entry name" value="Pyruvate-ferredoxin oxidoreductase, PFOR, domain III"/>
    <property type="match status" value="1"/>
</dbReference>
<dbReference type="InterPro" id="IPR011894">
    <property type="entry name" value="PorC_KorC"/>
</dbReference>
<dbReference type="Pfam" id="PF13237">
    <property type="entry name" value="Fer4_10"/>
    <property type="match status" value="1"/>
</dbReference>
<dbReference type="PANTHER" id="PTHR43366">
    <property type="entry name" value="PYRUVATE SYNTHASE SUBUNIT PORC"/>
    <property type="match status" value="1"/>
</dbReference>
<gene>
    <name evidence="3" type="ORF">C2L71_10640</name>
</gene>
<name>A0A2K2U992_9ACTN</name>
<evidence type="ECO:0000259" key="2">
    <source>
        <dbReference type="PROSITE" id="PS51379"/>
    </source>
</evidence>
<dbReference type="PANTHER" id="PTHR43366:SF1">
    <property type="entry name" value="PYRUVATE SYNTHASE SUBUNIT PORC"/>
    <property type="match status" value="1"/>
</dbReference>
<reference evidence="4" key="1">
    <citation type="submission" date="2018-01" db="EMBL/GenBank/DDBJ databases">
        <title>Rubneribacter badeniensis gen. nov., sp. nov., and Colonibacter rubneri, gen. nov., sp. nov., WGS of new members of the Eggerthellaceae.</title>
        <authorList>
            <person name="Danylec N."/>
            <person name="Stoll D.A."/>
            <person name="Doetsch A."/>
            <person name="Kulling S.E."/>
            <person name="Huch M."/>
        </authorList>
    </citation>
    <scope>NUCLEOTIDE SEQUENCE [LARGE SCALE GENOMIC DNA]</scope>
    <source>
        <strain evidence="4">ResAG-96</strain>
    </source>
</reference>
<keyword evidence="1" id="KW-0560">Oxidoreductase</keyword>
<dbReference type="InterPro" id="IPR002869">
    <property type="entry name" value="Pyrv_flavodox_OxRed_cen"/>
</dbReference>
<protein>
    <submittedName>
        <fullName evidence="3">Pyruvate oxidoreductase subunit gamma</fullName>
    </submittedName>
</protein>
<dbReference type="InterPro" id="IPR019752">
    <property type="entry name" value="Pyrv/ketoisovalerate_OxRed_cat"/>
</dbReference>
<sequence length="394" mass="41528">MIEVLWHGRGGQGAFTAARLLGAAASLIDGRHALAFPSFGPERRGAPMRAFTKLADEPIGDRSAVARADYVVYLDDTLLGDEWADELKPGGLVLVNSVLAFHDPRILSIDADGMSAAVLGRPIPNTVFLGAISALCEHVRAEDVKEAIRQYMPPKLHAKNISLVDAARELVERLSCDGAFGSACSEADGAPHAGAADSERSESAAAESVDRTIDRFVALAGAPQPPRPDGCAIPTLRCDELQPEKYARSTCYEAGFLVAKNAGWRNVRPVVDRVACTGCLECYMHCPDGTIYKVDADFDDAVGASTGADATEVDGAKPKRRRPALVAVDYDFCKGCGVCAKVCRFEAIAMVSEREALASERTADAPTAVEGSAATAGIAFASNASEQAKGADAR</sequence>
<accession>A0A2K2U992</accession>
<dbReference type="InterPro" id="IPR051626">
    <property type="entry name" value="Oxidoreductase_gamma_subunit"/>
</dbReference>
<dbReference type="SUPFAM" id="SSF54862">
    <property type="entry name" value="4Fe-4S ferredoxins"/>
    <property type="match status" value="1"/>
</dbReference>
<dbReference type="PROSITE" id="PS51379">
    <property type="entry name" value="4FE4S_FER_2"/>
    <property type="match status" value="2"/>
</dbReference>
<dbReference type="GO" id="GO:0051539">
    <property type="term" value="F:4 iron, 4 sulfur cluster binding"/>
    <property type="evidence" value="ECO:0007669"/>
    <property type="project" value="InterPro"/>
</dbReference>
<feature type="domain" description="4Fe-4S ferredoxin-type" evidence="2">
    <location>
        <begin position="324"/>
        <end position="353"/>
    </location>
</feature>
<evidence type="ECO:0000313" key="4">
    <source>
        <dbReference type="Proteomes" id="UP000236197"/>
    </source>
</evidence>
<dbReference type="OrthoDB" id="9794954at2"/>
<proteinExistence type="predicted"/>
<dbReference type="GO" id="GO:0016625">
    <property type="term" value="F:oxidoreductase activity, acting on the aldehyde or oxo group of donors, iron-sulfur protein as acceptor"/>
    <property type="evidence" value="ECO:0007669"/>
    <property type="project" value="InterPro"/>
</dbReference>
<dbReference type="Gene3D" id="3.30.70.20">
    <property type="match status" value="1"/>
</dbReference>
<feature type="domain" description="4Fe-4S ferredoxin-type" evidence="2">
    <location>
        <begin position="267"/>
        <end position="297"/>
    </location>
</feature>
<dbReference type="RefSeq" id="WP_103265738.1">
    <property type="nucleotide sequence ID" value="NZ_CABMLE010000017.1"/>
</dbReference>
<dbReference type="NCBIfam" id="TIGR02175">
    <property type="entry name" value="PorC_KorC"/>
    <property type="match status" value="1"/>
</dbReference>
<dbReference type="Gene3D" id="3.40.920.10">
    <property type="entry name" value="Pyruvate-ferredoxin oxidoreductase, PFOR, domain III"/>
    <property type="match status" value="1"/>
</dbReference>
<evidence type="ECO:0000313" key="3">
    <source>
        <dbReference type="EMBL" id="PNV66901.1"/>
    </source>
</evidence>
<evidence type="ECO:0000256" key="1">
    <source>
        <dbReference type="ARBA" id="ARBA00023002"/>
    </source>
</evidence>